<sequence length="466" mass="52768">MERQLAHFGNQRASFAKYIDRNNLALKRLLLLDWTNLFETMPYPPATGQYALYSIDELMAHLNHTVHKVTTLPMTSVGSLFVSSDEDHPVNICVEYYDTGIYNRTTKDIQFDQTRRKVCHDIGINDTDNYNLNPTIPELMRGEAGALVRLIHLQVEFAVDSIHVDMEKPDISPRCFHIQGKILFDNSDINGQMPVRLESDVLEMVCTLNGAVTSRSDVSAFVLCSFSILFTSLSLVFCLCSVVKSVSLCCKTRKYIKTKFDTPLSLSEQLEIINARELVTMVGDAIMLTGLILYIVLNSRVMSSSSFLYDLCGVLLGSSFILICFGALHFLSFNKGFHILFDVMENSLLPVFRFLVCAAILFIAFALCGWMVMGPYHIKFTSIFSTFRCLFGLIAGDEIYVTLAAIEDEFSFPWWFCAVFVTLYITIFTIVALNILIAIFTASYDSIKNKTKRDRVKSNLIRFIDE</sequence>
<dbReference type="GO" id="GO:0005886">
    <property type="term" value="C:plasma membrane"/>
    <property type="evidence" value="ECO:0007669"/>
    <property type="project" value="UniProtKB-SubCell"/>
</dbReference>
<keyword evidence="5 13" id="KW-0812">Transmembrane</keyword>
<dbReference type="GO" id="GO:0072345">
    <property type="term" value="F:NAADP-sensitive calcium-release channel activity"/>
    <property type="evidence" value="ECO:0007669"/>
    <property type="project" value="TreeGrafter"/>
</dbReference>
<keyword evidence="6" id="KW-0967">Endosome</keyword>
<dbReference type="OrthoDB" id="263481at2759"/>
<proteinExistence type="predicted"/>
<reference evidence="16 17" key="1">
    <citation type="journal article" date="2017" name="Nat. Ecol. Evol.">
        <title>Scallop genome provides insights into evolution of bilaterian karyotype and development.</title>
        <authorList>
            <person name="Wang S."/>
            <person name="Zhang J."/>
            <person name="Jiao W."/>
            <person name="Li J."/>
            <person name="Xun X."/>
            <person name="Sun Y."/>
            <person name="Guo X."/>
            <person name="Huan P."/>
            <person name="Dong B."/>
            <person name="Zhang L."/>
            <person name="Hu X."/>
            <person name="Sun X."/>
            <person name="Wang J."/>
            <person name="Zhao C."/>
            <person name="Wang Y."/>
            <person name="Wang D."/>
            <person name="Huang X."/>
            <person name="Wang R."/>
            <person name="Lv J."/>
            <person name="Li Y."/>
            <person name="Zhang Z."/>
            <person name="Liu B."/>
            <person name="Lu W."/>
            <person name="Hui Y."/>
            <person name="Liang J."/>
            <person name="Zhou Z."/>
            <person name="Hou R."/>
            <person name="Li X."/>
            <person name="Liu Y."/>
            <person name="Li H."/>
            <person name="Ning X."/>
            <person name="Lin Y."/>
            <person name="Zhao L."/>
            <person name="Xing Q."/>
            <person name="Dou J."/>
            <person name="Li Y."/>
            <person name="Mao J."/>
            <person name="Guo H."/>
            <person name="Dou H."/>
            <person name="Li T."/>
            <person name="Mu C."/>
            <person name="Jiang W."/>
            <person name="Fu Q."/>
            <person name="Fu X."/>
            <person name="Miao Y."/>
            <person name="Liu J."/>
            <person name="Yu Q."/>
            <person name="Li R."/>
            <person name="Liao H."/>
            <person name="Li X."/>
            <person name="Kong Y."/>
            <person name="Jiang Z."/>
            <person name="Chourrout D."/>
            <person name="Li R."/>
            <person name="Bao Z."/>
        </authorList>
    </citation>
    <scope>NUCLEOTIDE SEQUENCE [LARGE SCALE GENOMIC DNA]</scope>
    <source>
        <strain evidence="16 17">PY_sf001</strain>
    </source>
</reference>
<feature type="domain" description="Polycystin cation channel PKD1/PKD2" evidence="14">
    <location>
        <begin position="308"/>
        <end position="446"/>
    </location>
</feature>
<feature type="transmembrane region" description="Helical" evidence="13">
    <location>
        <begin position="308"/>
        <end position="331"/>
    </location>
</feature>
<comment type="subcellular location">
    <subcellularLocation>
        <location evidence="2">Cell membrane</location>
        <topology evidence="2">Multi-pass membrane protein</topology>
    </subcellularLocation>
    <subcellularLocation>
        <location evidence="1">Endosome membrane</location>
        <topology evidence="1">Multi-pass membrane protein</topology>
    </subcellularLocation>
</comment>
<keyword evidence="10" id="KW-1015">Disulfide bond</keyword>
<name>A0A210PEZ2_MIZYE</name>
<dbReference type="Pfam" id="PF08016">
    <property type="entry name" value="PKD_channel"/>
    <property type="match status" value="1"/>
</dbReference>
<keyword evidence="17" id="KW-1185">Reference proteome</keyword>
<keyword evidence="7 13" id="KW-1133">Transmembrane helix</keyword>
<evidence type="ECO:0000256" key="10">
    <source>
        <dbReference type="ARBA" id="ARBA00023157"/>
    </source>
</evidence>
<evidence type="ECO:0000313" key="16">
    <source>
        <dbReference type="EMBL" id="OWF35055.1"/>
    </source>
</evidence>
<dbReference type="AlphaFoldDB" id="A0A210PEZ2"/>
<comment type="caution">
    <text evidence="16">The sequence shown here is derived from an EMBL/GenBank/DDBJ whole genome shotgun (WGS) entry which is preliminary data.</text>
</comment>
<evidence type="ECO:0000259" key="14">
    <source>
        <dbReference type="Pfam" id="PF08016"/>
    </source>
</evidence>
<feature type="transmembrane region" description="Helical" evidence="13">
    <location>
        <begin position="412"/>
        <end position="444"/>
    </location>
</feature>
<dbReference type="Pfam" id="PF21381">
    <property type="entry name" value="MCLN_ECD"/>
    <property type="match status" value="1"/>
</dbReference>
<organism evidence="16 17">
    <name type="scientific">Mizuhopecten yessoensis</name>
    <name type="common">Japanese scallop</name>
    <name type="synonym">Patinopecten yessoensis</name>
    <dbReference type="NCBI Taxonomy" id="6573"/>
    <lineage>
        <taxon>Eukaryota</taxon>
        <taxon>Metazoa</taxon>
        <taxon>Spiralia</taxon>
        <taxon>Lophotrochozoa</taxon>
        <taxon>Mollusca</taxon>
        <taxon>Bivalvia</taxon>
        <taxon>Autobranchia</taxon>
        <taxon>Pteriomorphia</taxon>
        <taxon>Pectinida</taxon>
        <taxon>Pectinoidea</taxon>
        <taxon>Pectinidae</taxon>
        <taxon>Mizuhopecten</taxon>
    </lineage>
</organism>
<dbReference type="PANTHER" id="PTHR12127:SF7">
    <property type="entry name" value="SD02261P"/>
    <property type="match status" value="1"/>
</dbReference>
<evidence type="ECO:0000256" key="12">
    <source>
        <dbReference type="ARBA" id="ARBA00036634"/>
    </source>
</evidence>
<feature type="domain" description="Mucolipin extracytosolic" evidence="15">
    <location>
        <begin position="18"/>
        <end position="206"/>
    </location>
</feature>
<keyword evidence="4" id="KW-1003">Cell membrane</keyword>
<gene>
    <name evidence="16" type="ORF">KP79_PYT11344</name>
</gene>
<evidence type="ECO:0000256" key="8">
    <source>
        <dbReference type="ARBA" id="ARBA00023065"/>
    </source>
</evidence>
<keyword evidence="9 13" id="KW-0472">Membrane</keyword>
<dbReference type="Proteomes" id="UP000242188">
    <property type="component" value="Unassembled WGS sequence"/>
</dbReference>
<feature type="transmembrane region" description="Helical" evidence="13">
    <location>
        <begin position="220"/>
        <end position="244"/>
    </location>
</feature>
<accession>A0A210PEZ2</accession>
<dbReference type="STRING" id="6573.A0A210PEZ2"/>
<keyword evidence="11" id="KW-0407">Ion channel</keyword>
<evidence type="ECO:0000256" key="4">
    <source>
        <dbReference type="ARBA" id="ARBA00022475"/>
    </source>
</evidence>
<feature type="transmembrane region" description="Helical" evidence="13">
    <location>
        <begin position="351"/>
        <end position="373"/>
    </location>
</feature>
<comment type="catalytic activity">
    <reaction evidence="12">
        <text>Ca(2+)(in) = Ca(2+)(out)</text>
        <dbReference type="Rhea" id="RHEA:29671"/>
        <dbReference type="ChEBI" id="CHEBI:29108"/>
    </reaction>
</comment>
<dbReference type="GO" id="GO:0005765">
    <property type="term" value="C:lysosomal membrane"/>
    <property type="evidence" value="ECO:0007669"/>
    <property type="project" value="TreeGrafter"/>
</dbReference>
<dbReference type="EMBL" id="NEDP02076743">
    <property type="protein sequence ID" value="OWF35055.1"/>
    <property type="molecule type" value="Genomic_DNA"/>
</dbReference>
<evidence type="ECO:0000259" key="15">
    <source>
        <dbReference type="Pfam" id="PF21381"/>
    </source>
</evidence>
<dbReference type="GO" id="GO:0010008">
    <property type="term" value="C:endosome membrane"/>
    <property type="evidence" value="ECO:0007669"/>
    <property type="project" value="UniProtKB-SubCell"/>
</dbReference>
<feature type="transmembrane region" description="Helical" evidence="13">
    <location>
        <begin position="385"/>
        <end position="406"/>
    </location>
</feature>
<keyword evidence="8" id="KW-0406">Ion transport</keyword>
<keyword evidence="3" id="KW-0813">Transport</keyword>
<evidence type="ECO:0000256" key="13">
    <source>
        <dbReference type="SAM" id="Phobius"/>
    </source>
</evidence>
<evidence type="ECO:0000256" key="7">
    <source>
        <dbReference type="ARBA" id="ARBA00022989"/>
    </source>
</evidence>
<dbReference type="Gene3D" id="1.10.287.70">
    <property type="match status" value="1"/>
</dbReference>
<evidence type="ECO:0000256" key="5">
    <source>
        <dbReference type="ARBA" id="ARBA00022692"/>
    </source>
</evidence>
<evidence type="ECO:0000256" key="1">
    <source>
        <dbReference type="ARBA" id="ARBA00004337"/>
    </source>
</evidence>
<evidence type="ECO:0000313" key="17">
    <source>
        <dbReference type="Proteomes" id="UP000242188"/>
    </source>
</evidence>
<protein>
    <submittedName>
        <fullName evidence="16">Mucolipin-2</fullName>
    </submittedName>
</protein>
<feature type="transmembrane region" description="Helical" evidence="13">
    <location>
        <begin position="278"/>
        <end position="296"/>
    </location>
</feature>
<evidence type="ECO:0000256" key="6">
    <source>
        <dbReference type="ARBA" id="ARBA00022753"/>
    </source>
</evidence>
<evidence type="ECO:0000256" key="2">
    <source>
        <dbReference type="ARBA" id="ARBA00004651"/>
    </source>
</evidence>
<dbReference type="InterPro" id="IPR039031">
    <property type="entry name" value="Mucolipin"/>
</dbReference>
<dbReference type="PANTHER" id="PTHR12127">
    <property type="entry name" value="MUCOLIPIN"/>
    <property type="match status" value="1"/>
</dbReference>
<dbReference type="InterPro" id="IPR049134">
    <property type="entry name" value="MCLN_ECD"/>
</dbReference>
<evidence type="ECO:0000256" key="9">
    <source>
        <dbReference type="ARBA" id="ARBA00023136"/>
    </source>
</evidence>
<dbReference type="InterPro" id="IPR013122">
    <property type="entry name" value="PKD1_2_channel"/>
</dbReference>
<dbReference type="CDD" id="cd21050">
    <property type="entry name" value="ELD_TRPML"/>
    <property type="match status" value="1"/>
</dbReference>
<evidence type="ECO:0000256" key="3">
    <source>
        <dbReference type="ARBA" id="ARBA00022448"/>
    </source>
</evidence>
<evidence type="ECO:0000256" key="11">
    <source>
        <dbReference type="ARBA" id="ARBA00023303"/>
    </source>
</evidence>